<evidence type="ECO:0000313" key="1">
    <source>
        <dbReference type="EMBL" id="KAF2578207.1"/>
    </source>
</evidence>
<name>A0A8S9JAD7_BRACR</name>
<comment type="caution">
    <text evidence="1">The sequence shown here is derived from an EMBL/GenBank/DDBJ whole genome shotgun (WGS) entry which is preliminary data.</text>
</comment>
<protein>
    <submittedName>
        <fullName evidence="1">Uncharacterized protein</fullName>
    </submittedName>
</protein>
<dbReference type="AlphaFoldDB" id="A0A8S9JAD7"/>
<gene>
    <name evidence="1" type="ORF">F2Q68_00000577</name>
</gene>
<sequence length="50" mass="5445">MSEEVLGAASRSDGNHISVVASEYSPELILNPAIGRKGLTIRKEGKFLFR</sequence>
<dbReference type="EMBL" id="QGKW02001660">
    <property type="protein sequence ID" value="KAF2578207.1"/>
    <property type="molecule type" value="Genomic_DNA"/>
</dbReference>
<reference evidence="1" key="1">
    <citation type="submission" date="2019-12" db="EMBL/GenBank/DDBJ databases">
        <title>Genome sequencing and annotation of Brassica cretica.</title>
        <authorList>
            <person name="Studholme D.J."/>
            <person name="Sarris P.F."/>
        </authorList>
    </citation>
    <scope>NUCLEOTIDE SEQUENCE</scope>
    <source>
        <strain evidence="1">PFS-001/15</strain>
        <tissue evidence="1">Leaf</tissue>
    </source>
</reference>
<proteinExistence type="predicted"/>
<organism evidence="1 2">
    <name type="scientific">Brassica cretica</name>
    <name type="common">Mustard</name>
    <dbReference type="NCBI Taxonomy" id="69181"/>
    <lineage>
        <taxon>Eukaryota</taxon>
        <taxon>Viridiplantae</taxon>
        <taxon>Streptophyta</taxon>
        <taxon>Embryophyta</taxon>
        <taxon>Tracheophyta</taxon>
        <taxon>Spermatophyta</taxon>
        <taxon>Magnoliopsida</taxon>
        <taxon>eudicotyledons</taxon>
        <taxon>Gunneridae</taxon>
        <taxon>Pentapetalae</taxon>
        <taxon>rosids</taxon>
        <taxon>malvids</taxon>
        <taxon>Brassicales</taxon>
        <taxon>Brassicaceae</taxon>
        <taxon>Brassiceae</taxon>
        <taxon>Brassica</taxon>
    </lineage>
</organism>
<dbReference type="Proteomes" id="UP000712281">
    <property type="component" value="Unassembled WGS sequence"/>
</dbReference>
<evidence type="ECO:0000313" key="2">
    <source>
        <dbReference type="Proteomes" id="UP000712281"/>
    </source>
</evidence>
<accession>A0A8S9JAD7</accession>